<name>A0A7S2GTQ4_9EUKA</name>
<dbReference type="AlphaFoldDB" id="A0A7S2GTQ4"/>
<protein>
    <submittedName>
        <fullName evidence="1">Uncharacterized protein</fullName>
    </submittedName>
</protein>
<sequence>MAAASVIIICWRHSPLYWTLRNREYYEVEGLIRSVSSGAIAPVKGSYIVEMLENGERIMPRQDTHHRAFWRSSELQAIFNALRAKFGTTEATRRFCKLFVAFSYRWLSITEPDPDMFHLTRVGEAAKLYIKSQSKSMGIKQLVFAPLGIENVDFALLWDWTSLFQARSRKSGHRTAKQSMLYRKGISYASIWYGHAHTVTWMNTAMPATVSPTHVKYTASGWCWAESRVSATLKPHGQLVDLGSVDVG</sequence>
<reference evidence="1" key="1">
    <citation type="submission" date="2021-01" db="EMBL/GenBank/DDBJ databases">
        <authorList>
            <person name="Corre E."/>
            <person name="Pelletier E."/>
            <person name="Niang G."/>
            <person name="Scheremetjew M."/>
            <person name="Finn R."/>
            <person name="Kale V."/>
            <person name="Holt S."/>
            <person name="Cochrane G."/>
            <person name="Meng A."/>
            <person name="Brown T."/>
            <person name="Cohen L."/>
        </authorList>
    </citation>
    <scope>NUCLEOTIDE SEQUENCE</scope>
    <source>
        <strain evidence="1">UTEX LB 985</strain>
    </source>
</reference>
<evidence type="ECO:0000313" key="1">
    <source>
        <dbReference type="EMBL" id="CAD9470380.1"/>
    </source>
</evidence>
<dbReference type="EMBL" id="HBGU01041134">
    <property type="protein sequence ID" value="CAD9470380.1"/>
    <property type="molecule type" value="Transcribed_RNA"/>
</dbReference>
<gene>
    <name evidence="1" type="ORF">CBRE1094_LOCUS22393</name>
</gene>
<proteinExistence type="predicted"/>
<organism evidence="1">
    <name type="scientific">Haptolina brevifila</name>
    <dbReference type="NCBI Taxonomy" id="156173"/>
    <lineage>
        <taxon>Eukaryota</taxon>
        <taxon>Haptista</taxon>
        <taxon>Haptophyta</taxon>
        <taxon>Prymnesiophyceae</taxon>
        <taxon>Prymnesiales</taxon>
        <taxon>Prymnesiaceae</taxon>
        <taxon>Haptolina</taxon>
    </lineage>
</organism>
<accession>A0A7S2GTQ4</accession>